<proteinExistence type="predicted"/>
<reference evidence="2" key="1">
    <citation type="submission" date="2021-01" db="EMBL/GenBank/DDBJ databases">
        <authorList>
            <person name="Corre E."/>
            <person name="Pelletier E."/>
            <person name="Niang G."/>
            <person name="Scheremetjew M."/>
            <person name="Finn R."/>
            <person name="Kale V."/>
            <person name="Holt S."/>
            <person name="Cochrane G."/>
            <person name="Meng A."/>
            <person name="Brown T."/>
            <person name="Cohen L."/>
        </authorList>
    </citation>
    <scope>NUCLEOTIDE SEQUENCE</scope>
    <source>
        <strain evidence="2">CCMP 2712</strain>
    </source>
</reference>
<organism evidence="2">
    <name type="scientific">Guillardia theta</name>
    <name type="common">Cryptophyte</name>
    <name type="synonym">Cryptomonas phi</name>
    <dbReference type="NCBI Taxonomy" id="55529"/>
    <lineage>
        <taxon>Eukaryota</taxon>
        <taxon>Cryptophyceae</taxon>
        <taxon>Pyrenomonadales</taxon>
        <taxon>Geminigeraceae</taxon>
        <taxon>Guillardia</taxon>
    </lineage>
</organism>
<dbReference type="AlphaFoldDB" id="A0A7S4NVM8"/>
<feature type="region of interest" description="Disordered" evidence="1">
    <location>
        <begin position="91"/>
        <end position="162"/>
    </location>
</feature>
<gene>
    <name evidence="2" type="ORF">GTHE00462_LOCUS22157</name>
</gene>
<feature type="compositionally biased region" description="Basic and acidic residues" evidence="1">
    <location>
        <begin position="120"/>
        <end position="137"/>
    </location>
</feature>
<protein>
    <submittedName>
        <fullName evidence="2">Uncharacterized protein</fullName>
    </submittedName>
</protein>
<sequence>MGALALEGERRTSRCNDSCFLHHLPDATLSIFQEEKTTDDLGTDCYCNLLEEKLSGPAFDPENSKYGRKCAVCLSREGLFEGGERLGSYKVGLDQDESHGGDDSGSGSSYKEFHSSQFKTLEEFLKMGGRDPGRDLEVVQLPERTDAGAGDKGVDQDENENT</sequence>
<evidence type="ECO:0000313" key="2">
    <source>
        <dbReference type="EMBL" id="CAE2312393.1"/>
    </source>
</evidence>
<dbReference type="EMBL" id="HBKN01028585">
    <property type="protein sequence ID" value="CAE2312393.1"/>
    <property type="molecule type" value="Transcribed_RNA"/>
</dbReference>
<name>A0A7S4NVM8_GUITH</name>
<accession>A0A7S4NVM8</accession>
<evidence type="ECO:0000256" key="1">
    <source>
        <dbReference type="SAM" id="MobiDB-lite"/>
    </source>
</evidence>